<evidence type="ECO:0000313" key="2">
    <source>
        <dbReference type="Proteomes" id="UP000250603"/>
    </source>
</evidence>
<dbReference type="Pfam" id="PF13589">
    <property type="entry name" value="HATPase_c_3"/>
    <property type="match status" value="1"/>
</dbReference>
<dbReference type="EMBL" id="QMCK01000117">
    <property type="protein sequence ID" value="RAY19163.1"/>
    <property type="molecule type" value="Genomic_DNA"/>
</dbReference>
<reference evidence="1 2" key="1">
    <citation type="submission" date="2018-06" db="EMBL/GenBank/DDBJ databases">
        <title>ACT-28, a chromosomally-encoded AmpC with carbapenemase activity from Enterobacter kobei.</title>
        <authorList>
            <person name="Jousset A.B."/>
            <person name="Oueslati S."/>
            <person name="Bernabeu S."/>
            <person name="Takissian J."/>
            <person name="Creton E."/>
            <person name="Vogel A."/>
            <person name="Cotellon G."/>
            <person name="Bonnin R.A."/>
            <person name="Dortet L."/>
            <person name="Naas T."/>
        </authorList>
    </citation>
    <scope>NUCLEOTIDE SEQUENCE [LARGE SCALE GENOMIC DNA]</scope>
    <source>
        <strain evidence="1 2">149H6</strain>
    </source>
</reference>
<sequence length="428" mass="49851">VKRVAIQDAQELDAAMRYGSQNPNVKRTANDLGRFGLGLKTASLSQCRTLTVATKQGKHIEARRWDIDHVIETQDWSLLILESDDEINKIPRIEKLKEIKSGTLVVWQNLDRLNVGELNFECSMGKKMDDIRNHLSLVFHRYLSGESGLKKINIRMNNTAINYLDPFLSHRNTQIMSDESLQCEDSKIVIRPYLLPHISDLTKNEIETLGGKDGLRKNQGFYVYRNKRLLIWGTWFRMMRQGECSKLARVQIDIPNELDTMWTLDIKKSKAMPPEVVRNNLAPIIQGLAEKSKRTWEFRGKRETNDSIVHIWQRFKGKNDGYFYKINRNHPLVKTFLNDSQKIKKNLDGLLKSIESSIPFNQLYLDLTSDKQIKNESELIDKEIELMIKGLLEQFSTRKAKNDMLEQLTITEPFMHYPHLIEHYKGEH</sequence>
<protein>
    <submittedName>
        <fullName evidence="1">ATP-binding protein</fullName>
    </submittedName>
</protein>
<comment type="caution">
    <text evidence="1">The sequence shown here is derived from an EMBL/GenBank/DDBJ whole genome shotgun (WGS) entry which is preliminary data.</text>
</comment>
<organism evidence="1 2">
    <name type="scientific">Enterobacter kobei</name>
    <dbReference type="NCBI Taxonomy" id="208224"/>
    <lineage>
        <taxon>Bacteria</taxon>
        <taxon>Pseudomonadati</taxon>
        <taxon>Pseudomonadota</taxon>
        <taxon>Gammaproteobacteria</taxon>
        <taxon>Enterobacterales</taxon>
        <taxon>Enterobacteriaceae</taxon>
        <taxon>Enterobacter</taxon>
        <taxon>Enterobacter cloacae complex</taxon>
    </lineage>
</organism>
<feature type="non-terminal residue" evidence="1">
    <location>
        <position position="1"/>
    </location>
</feature>
<dbReference type="Proteomes" id="UP000250603">
    <property type="component" value="Unassembled WGS sequence"/>
</dbReference>
<gene>
    <name evidence="1" type="ORF">DP181_24185</name>
</gene>
<name>A0ABX9EXM0_9ENTR</name>
<accession>A0ABX9EXM0</accession>
<keyword evidence="2" id="KW-1185">Reference proteome</keyword>
<keyword evidence="1" id="KW-0067">ATP-binding</keyword>
<keyword evidence="1" id="KW-0547">Nucleotide-binding</keyword>
<dbReference type="GO" id="GO:0005524">
    <property type="term" value="F:ATP binding"/>
    <property type="evidence" value="ECO:0007669"/>
    <property type="project" value="UniProtKB-KW"/>
</dbReference>
<evidence type="ECO:0000313" key="1">
    <source>
        <dbReference type="EMBL" id="RAY19163.1"/>
    </source>
</evidence>
<proteinExistence type="predicted"/>